<dbReference type="STRING" id="1552.A7L45_14770"/>
<sequence length="108" mass="12523">MFCPKCKCEYREGFNFCSDCKIELVEKLPSEELSSEEFEYSELVTIAETMDFSIIPIVKSILDSEEIRYFIKGEMIRSIAVLNNIMEIQVPIEDAQKAKDLLKDLDIK</sequence>
<dbReference type="KEGG" id="ceu:A7L45_14770"/>
<dbReference type="EMBL" id="CP015756">
    <property type="protein sequence ID" value="APC41249.1"/>
    <property type="molecule type" value="Genomic_DNA"/>
</dbReference>
<dbReference type="GeneID" id="83593745"/>
<dbReference type="Proteomes" id="UP000182569">
    <property type="component" value="Chromosome"/>
</dbReference>
<feature type="domain" description="DUF2007" evidence="1">
    <location>
        <begin position="48"/>
        <end position="105"/>
    </location>
</feature>
<proteinExistence type="predicted"/>
<evidence type="ECO:0000259" key="1">
    <source>
        <dbReference type="Pfam" id="PF09413"/>
    </source>
</evidence>
<evidence type="ECO:0000313" key="3">
    <source>
        <dbReference type="Proteomes" id="UP000182569"/>
    </source>
</evidence>
<dbReference type="Gene3D" id="3.30.70.790">
    <property type="entry name" value="UreE, C-terminal domain"/>
    <property type="match status" value="1"/>
</dbReference>
<dbReference type="Pfam" id="PF09413">
    <property type="entry name" value="DUF2007"/>
    <property type="match status" value="1"/>
</dbReference>
<protein>
    <recommendedName>
        <fullName evidence="1">DUF2007 domain-containing protein</fullName>
    </recommendedName>
</protein>
<dbReference type="InterPro" id="IPR011322">
    <property type="entry name" value="N-reg_PII-like_a/b"/>
</dbReference>
<gene>
    <name evidence="2" type="ORF">A7L45_14770</name>
</gene>
<evidence type="ECO:0000313" key="2">
    <source>
        <dbReference type="EMBL" id="APC41249.1"/>
    </source>
</evidence>
<dbReference type="SUPFAM" id="SSF54913">
    <property type="entry name" value="GlnB-like"/>
    <property type="match status" value="1"/>
</dbReference>
<dbReference type="InterPro" id="IPR018551">
    <property type="entry name" value="DUF2007"/>
</dbReference>
<organism evidence="2 3">
    <name type="scientific">Clostridium estertheticum subsp. estertheticum</name>
    <dbReference type="NCBI Taxonomy" id="1552"/>
    <lineage>
        <taxon>Bacteria</taxon>
        <taxon>Bacillati</taxon>
        <taxon>Bacillota</taxon>
        <taxon>Clostridia</taxon>
        <taxon>Eubacteriales</taxon>
        <taxon>Clostridiaceae</taxon>
        <taxon>Clostridium</taxon>
    </lineage>
</organism>
<dbReference type="RefSeq" id="WP_071613544.1">
    <property type="nucleotide sequence ID" value="NZ_CP015756.1"/>
</dbReference>
<reference evidence="3" key="1">
    <citation type="journal article" date="2016" name="Front. Microbiol.">
        <title>Complete Genome Sequence of Clostridium estertheticum DSM 8809, a Microbe Identified in Spoiled Vacuum Packed Beef.</title>
        <authorList>
            <person name="Yu Z."/>
            <person name="Gunn L."/>
            <person name="Brennan E."/>
            <person name="Reid R."/>
            <person name="Wall P.G."/>
            <person name="Gaora O.P."/>
            <person name="Hurley D."/>
            <person name="Bolton D."/>
            <person name="Fanning S."/>
        </authorList>
    </citation>
    <scope>NUCLEOTIDE SEQUENCE [LARGE SCALE GENOMIC DNA]</scope>
    <source>
        <strain evidence="3">DSM 8809</strain>
    </source>
</reference>
<dbReference type="AlphaFoldDB" id="A0A1J0GIU5"/>
<dbReference type="OrthoDB" id="1714200at2"/>
<keyword evidence="3" id="KW-1185">Reference proteome</keyword>
<accession>A0A1J0GIU5</accession>
<name>A0A1J0GIU5_9CLOT</name>